<reference evidence="1 2" key="1">
    <citation type="journal article" date="2024" name="Plant Biotechnol. J.">
        <title>Genome and CRISPR/Cas9 system of a widespread forest tree (Populus alba) in the world.</title>
        <authorList>
            <person name="Liu Y.J."/>
            <person name="Jiang P.F."/>
            <person name="Han X.M."/>
            <person name="Li X.Y."/>
            <person name="Wang H.M."/>
            <person name="Wang Y.J."/>
            <person name="Wang X.X."/>
            <person name="Zeng Q.Y."/>
        </authorList>
    </citation>
    <scope>NUCLEOTIDE SEQUENCE [LARGE SCALE GENOMIC DNA]</scope>
    <source>
        <strain evidence="2">cv. PAL-ZL1</strain>
    </source>
</reference>
<accession>A0ACC4CGR8</accession>
<dbReference type="Proteomes" id="UP000309997">
    <property type="component" value="Unassembled WGS sequence"/>
</dbReference>
<dbReference type="EMBL" id="RCHU02000004">
    <property type="protein sequence ID" value="KAL3597139.1"/>
    <property type="molecule type" value="Genomic_DNA"/>
</dbReference>
<keyword evidence="2" id="KW-1185">Reference proteome</keyword>
<proteinExistence type="predicted"/>
<comment type="caution">
    <text evidence="1">The sequence shown here is derived from an EMBL/GenBank/DDBJ whole genome shotgun (WGS) entry which is preliminary data.</text>
</comment>
<gene>
    <name evidence="1" type="ORF">D5086_008776</name>
</gene>
<sequence>MILIWKPRCFNTWSNDNSQKNNKVKKGGLNIITPREFDKEICEEFVVVAKEIVEAFLEEPLEEVREVLKEFLDVFPSELPNALPPIRNVQHTIDFIPGAKLPNLSHYRINPSEHAELQRQIYMMAGTHIFSKIDLKSGYHQIRIRLGD</sequence>
<evidence type="ECO:0000313" key="1">
    <source>
        <dbReference type="EMBL" id="KAL3597139.1"/>
    </source>
</evidence>
<organism evidence="1 2">
    <name type="scientific">Populus alba</name>
    <name type="common">White poplar</name>
    <dbReference type="NCBI Taxonomy" id="43335"/>
    <lineage>
        <taxon>Eukaryota</taxon>
        <taxon>Viridiplantae</taxon>
        <taxon>Streptophyta</taxon>
        <taxon>Embryophyta</taxon>
        <taxon>Tracheophyta</taxon>
        <taxon>Spermatophyta</taxon>
        <taxon>Magnoliopsida</taxon>
        <taxon>eudicotyledons</taxon>
        <taxon>Gunneridae</taxon>
        <taxon>Pentapetalae</taxon>
        <taxon>rosids</taxon>
        <taxon>fabids</taxon>
        <taxon>Malpighiales</taxon>
        <taxon>Salicaceae</taxon>
        <taxon>Saliceae</taxon>
        <taxon>Populus</taxon>
    </lineage>
</organism>
<evidence type="ECO:0000313" key="2">
    <source>
        <dbReference type="Proteomes" id="UP000309997"/>
    </source>
</evidence>
<protein>
    <submittedName>
        <fullName evidence="1">Uncharacterized protein</fullName>
    </submittedName>
</protein>
<name>A0ACC4CGR8_POPAL</name>